<dbReference type="GO" id="GO:0015074">
    <property type="term" value="P:DNA integration"/>
    <property type="evidence" value="ECO:0007669"/>
    <property type="project" value="UniProtKB-KW"/>
</dbReference>
<reference evidence="9 10" key="1">
    <citation type="submission" date="2014-10" db="EMBL/GenBank/DDBJ databases">
        <title>Draft genome sequence of Novosphingobium subterraneum DSM 12447.</title>
        <authorList>
            <person name="Gan H.M."/>
            <person name="Gan H.Y."/>
            <person name="Savka M.A."/>
        </authorList>
    </citation>
    <scope>NUCLEOTIDE SEQUENCE [LARGE SCALE GENOMIC DNA]</scope>
    <source>
        <strain evidence="9 10">DSM 12447</strain>
    </source>
</reference>
<evidence type="ECO:0000313" key="9">
    <source>
        <dbReference type="EMBL" id="KHS45853.1"/>
    </source>
</evidence>
<dbReference type="InterPro" id="IPR011010">
    <property type="entry name" value="DNA_brk_join_enz"/>
</dbReference>
<dbReference type="PANTHER" id="PTHR30629">
    <property type="entry name" value="PROPHAGE INTEGRASE"/>
    <property type="match status" value="1"/>
</dbReference>
<dbReference type="EMBL" id="JRVC01000011">
    <property type="protein sequence ID" value="KHS45853.1"/>
    <property type="molecule type" value="Genomic_DNA"/>
</dbReference>
<comment type="similarity">
    <text evidence="1">Belongs to the 'phage' integrase family.</text>
</comment>
<dbReference type="Pfam" id="PF22022">
    <property type="entry name" value="Phage_int_M"/>
    <property type="match status" value="1"/>
</dbReference>
<keyword evidence="10" id="KW-1185">Reference proteome</keyword>
<comment type="caution">
    <text evidence="9">The sequence shown here is derived from an EMBL/GenBank/DDBJ whole genome shotgun (WGS) entry which is preliminary data.</text>
</comment>
<feature type="domain" description="Tyr recombinase" evidence="7">
    <location>
        <begin position="250"/>
        <end position="424"/>
    </location>
</feature>
<dbReference type="InterPro" id="IPR053876">
    <property type="entry name" value="Phage_int_M"/>
</dbReference>
<dbReference type="Pfam" id="PF13356">
    <property type="entry name" value="Arm-DNA-bind_3"/>
    <property type="match status" value="1"/>
</dbReference>
<protein>
    <submittedName>
        <fullName evidence="9">Integrase family protein</fullName>
    </submittedName>
</protein>
<dbReference type="SUPFAM" id="SSF56349">
    <property type="entry name" value="DNA breaking-rejoining enzymes"/>
    <property type="match status" value="1"/>
</dbReference>
<evidence type="ECO:0000259" key="7">
    <source>
        <dbReference type="PROSITE" id="PS51898"/>
    </source>
</evidence>
<dbReference type="Gene3D" id="1.10.443.10">
    <property type="entry name" value="Intergrase catalytic core"/>
    <property type="match status" value="1"/>
</dbReference>
<evidence type="ECO:0000256" key="3">
    <source>
        <dbReference type="ARBA" id="ARBA00023125"/>
    </source>
</evidence>
<dbReference type="GO" id="GO:0006310">
    <property type="term" value="P:DNA recombination"/>
    <property type="evidence" value="ECO:0007669"/>
    <property type="project" value="UniProtKB-KW"/>
</dbReference>
<organism evidence="9 10">
    <name type="scientific">Novosphingobium subterraneum</name>
    <dbReference type="NCBI Taxonomy" id="48936"/>
    <lineage>
        <taxon>Bacteria</taxon>
        <taxon>Pseudomonadati</taxon>
        <taxon>Pseudomonadota</taxon>
        <taxon>Alphaproteobacteria</taxon>
        <taxon>Sphingomonadales</taxon>
        <taxon>Sphingomonadaceae</taxon>
        <taxon>Novosphingobium</taxon>
    </lineage>
</organism>
<dbReference type="InterPro" id="IPR050808">
    <property type="entry name" value="Phage_Integrase"/>
</dbReference>
<evidence type="ECO:0000256" key="1">
    <source>
        <dbReference type="ARBA" id="ARBA00008857"/>
    </source>
</evidence>
<dbReference type="InterPro" id="IPR013762">
    <property type="entry name" value="Integrase-like_cat_sf"/>
</dbReference>
<dbReference type="InterPro" id="IPR025166">
    <property type="entry name" value="Integrase_DNA_bind_dom"/>
</dbReference>
<evidence type="ECO:0000259" key="8">
    <source>
        <dbReference type="PROSITE" id="PS51900"/>
    </source>
</evidence>
<keyword evidence="4" id="KW-0233">DNA recombination</keyword>
<feature type="domain" description="Core-binding (CB)" evidence="8">
    <location>
        <begin position="140"/>
        <end position="220"/>
    </location>
</feature>
<dbReference type="AlphaFoldDB" id="A0A0B8ZHW5"/>
<evidence type="ECO:0000256" key="2">
    <source>
        <dbReference type="ARBA" id="ARBA00022908"/>
    </source>
</evidence>
<dbReference type="PATRIC" id="fig|48936.3.peg.2466"/>
<dbReference type="PROSITE" id="PS51898">
    <property type="entry name" value="TYR_RECOMBINASE"/>
    <property type="match status" value="1"/>
</dbReference>
<evidence type="ECO:0000256" key="4">
    <source>
        <dbReference type="ARBA" id="ARBA00023172"/>
    </source>
</evidence>
<dbReference type="RefSeq" id="WP_039334869.1">
    <property type="nucleotide sequence ID" value="NZ_JRVC01000011.1"/>
</dbReference>
<dbReference type="Gene3D" id="3.30.160.390">
    <property type="entry name" value="Integrase, DNA-binding domain"/>
    <property type="match status" value="1"/>
</dbReference>
<dbReference type="Gene3D" id="1.10.150.130">
    <property type="match status" value="1"/>
</dbReference>
<dbReference type="GO" id="GO:0003677">
    <property type="term" value="F:DNA binding"/>
    <property type="evidence" value="ECO:0007669"/>
    <property type="project" value="UniProtKB-UniRule"/>
</dbReference>
<proteinExistence type="inferred from homology"/>
<evidence type="ECO:0000256" key="6">
    <source>
        <dbReference type="SAM" id="MobiDB-lite"/>
    </source>
</evidence>
<evidence type="ECO:0000256" key="5">
    <source>
        <dbReference type="PROSITE-ProRule" id="PRU01248"/>
    </source>
</evidence>
<dbReference type="Pfam" id="PF00589">
    <property type="entry name" value="Phage_integrase"/>
    <property type="match status" value="1"/>
</dbReference>
<dbReference type="InterPro" id="IPR002104">
    <property type="entry name" value="Integrase_catalytic"/>
</dbReference>
<feature type="region of interest" description="Disordered" evidence="6">
    <location>
        <begin position="70"/>
        <end position="90"/>
    </location>
</feature>
<gene>
    <name evidence="9" type="ORF">NJ75_02458</name>
</gene>
<dbReference type="Proteomes" id="UP000031338">
    <property type="component" value="Unassembled WGS sequence"/>
</dbReference>
<dbReference type="PANTHER" id="PTHR30629:SF2">
    <property type="entry name" value="PROPHAGE INTEGRASE INTS-RELATED"/>
    <property type="match status" value="1"/>
</dbReference>
<dbReference type="InterPro" id="IPR010998">
    <property type="entry name" value="Integrase_recombinase_N"/>
</dbReference>
<accession>A0A0B8ZHW5</accession>
<dbReference type="PROSITE" id="PS51900">
    <property type="entry name" value="CB"/>
    <property type="match status" value="1"/>
</dbReference>
<evidence type="ECO:0000313" key="10">
    <source>
        <dbReference type="Proteomes" id="UP000031338"/>
    </source>
</evidence>
<keyword evidence="2" id="KW-0229">DNA integration</keyword>
<dbReference type="InterPro" id="IPR044068">
    <property type="entry name" value="CB"/>
</dbReference>
<name>A0A0B8ZHW5_9SPHN</name>
<keyword evidence="3 5" id="KW-0238">DNA-binding</keyword>
<dbReference type="CDD" id="cd00801">
    <property type="entry name" value="INT_P4_C"/>
    <property type="match status" value="1"/>
</dbReference>
<dbReference type="InterPro" id="IPR038488">
    <property type="entry name" value="Integrase_DNA-bd_sf"/>
</dbReference>
<sequence length="433" mass="48872">MSSHARNKLSARQVATLKETKVYADGGGLYLRVRKTGRSWLFIGTLPERFQAAEIEKKLAEWKKKLEEWERKKKEDDETDPPEEPRKNNMVRFELGLGNALDVPLAKARERAAEIRAMLVDGLDPRVERTKTKVVERPVVTFGAFAMELVDDIEEGFKNPKHRQQWRNTLTTYAKPLFEVPINQVTTEQILGVLQPIWLSKAETASRLRGRIERVLDAAKVKGLRDGENPARGRGHLDLLLPKRSKASVRHHPALPFAEVATFMTALRARPAVAARALEFTILTAARSGEARGMTWGEVNLVEKLWTVPAERMKAQVQHEVPLSDAAVAVLEAMHEDGLKPTDFVFPAPRGGSLSDMALSQLLKRMEYSHITVHGFRSTFRDWAGEKTQFGREEVEMALAHTVASSVERAYRRGRALEKRRELMAAWAAFCGK</sequence>